<keyword evidence="8" id="KW-0408">Iron</keyword>
<dbReference type="InterPro" id="IPR027450">
    <property type="entry name" value="AlkB-like"/>
</dbReference>
<feature type="domain" description="RRM" evidence="15">
    <location>
        <begin position="28"/>
        <end position="123"/>
    </location>
</feature>
<protein>
    <recommendedName>
        <fullName evidence="3">tRNA (carboxymethyluridine(34)-5-O)-methyltransferase</fullName>
        <ecNumber evidence="3">2.1.1.229</ecNumber>
    </recommendedName>
    <alternativeName>
        <fullName evidence="12">Alkylated DNA repair protein alkB homolog 8</fullName>
    </alternativeName>
    <alternativeName>
        <fullName evidence="13">S-adenosyl-L-methionine-dependent tRNA methyltransferase ALKBH8</fullName>
    </alternativeName>
</protein>
<dbReference type="Pfam" id="PF00076">
    <property type="entry name" value="RRM_1"/>
    <property type="match status" value="1"/>
</dbReference>
<evidence type="ECO:0000259" key="15">
    <source>
        <dbReference type="PROSITE" id="PS50102"/>
    </source>
</evidence>
<dbReference type="GO" id="GO:0106335">
    <property type="term" value="F:tRNA (5-carboxymethyluridine(34)-5-O)-methyltransferase activity"/>
    <property type="evidence" value="ECO:0007669"/>
    <property type="project" value="UniProtKB-EC"/>
</dbReference>
<dbReference type="GO" id="GO:0005737">
    <property type="term" value="C:cytoplasm"/>
    <property type="evidence" value="ECO:0007669"/>
    <property type="project" value="TreeGrafter"/>
</dbReference>
<dbReference type="Proteomes" id="UP001461498">
    <property type="component" value="Unassembled WGS sequence"/>
</dbReference>
<evidence type="ECO:0000256" key="7">
    <source>
        <dbReference type="ARBA" id="ARBA00022884"/>
    </source>
</evidence>
<keyword evidence="6" id="KW-0862">Zinc</keyword>
<evidence type="ECO:0000313" key="18">
    <source>
        <dbReference type="Proteomes" id="UP001461498"/>
    </source>
</evidence>
<evidence type="ECO:0000256" key="3">
    <source>
        <dbReference type="ARBA" id="ARBA00012808"/>
    </source>
</evidence>
<comment type="similarity">
    <text evidence="2">Belongs to the alkB family.</text>
</comment>
<evidence type="ECO:0000256" key="4">
    <source>
        <dbReference type="ARBA" id="ARBA00022603"/>
    </source>
</evidence>
<dbReference type="Gene3D" id="3.40.50.150">
    <property type="entry name" value="Vaccinia Virus protein VP39"/>
    <property type="match status" value="1"/>
</dbReference>
<keyword evidence="7 14" id="KW-0694">RNA-binding</keyword>
<dbReference type="InterPro" id="IPR035979">
    <property type="entry name" value="RBD_domain_sf"/>
</dbReference>
<evidence type="ECO:0000256" key="10">
    <source>
        <dbReference type="ARBA" id="ARBA00034996"/>
    </source>
</evidence>
<dbReference type="EC" id="2.1.1.229" evidence="3"/>
<dbReference type="InterPro" id="IPR013216">
    <property type="entry name" value="Methyltransf_11"/>
</dbReference>
<dbReference type="GO" id="GO:0005634">
    <property type="term" value="C:nucleus"/>
    <property type="evidence" value="ECO:0007669"/>
    <property type="project" value="TreeGrafter"/>
</dbReference>
<comment type="caution">
    <text evidence="17">The sequence shown here is derived from an EMBL/GenBank/DDBJ whole genome shotgun (WGS) entry which is preliminary data.</text>
</comment>
<evidence type="ECO:0000256" key="12">
    <source>
        <dbReference type="ARBA" id="ARBA00049786"/>
    </source>
</evidence>
<evidence type="ECO:0000256" key="9">
    <source>
        <dbReference type="ARBA" id="ARBA00023268"/>
    </source>
</evidence>
<dbReference type="InterPro" id="IPR000504">
    <property type="entry name" value="RRM_dom"/>
</dbReference>
<comment type="function">
    <text evidence="11">Catalyzes the methylation of 5-carboxymethyl uridine to 5-methylcarboxymethyl uridine at the wobble position of the anticodon loop in tRNA via its methyltransferase domain. Catalyzes the last step in the formation of 5-methylcarboxymethyl uridine at the wobble position of the anticodon loop in target tRNA. Has a preference for tRNA(Arg) and tRNA(Glu), and does not bind tRNA(Lys). Binds tRNA and catalyzes the iron and alpha-ketoglutarate dependent hydroxylation of 5-methylcarboxymethyl uridine at the wobble position of the anticodon loop in tRNA via its dioxygenase domain, giving rise to 5-(S)-methoxycarbonylhydroxymethyluridine; has a preference for tRNA(Gly). Required for normal survival after DNA damage. May inhibit apoptosis and promote cell survival and angiogenesis.</text>
</comment>
<name>A0AAW1CGU8_9HEMI</name>
<evidence type="ECO:0000256" key="11">
    <source>
        <dbReference type="ARBA" id="ARBA00045506"/>
    </source>
</evidence>
<dbReference type="Pfam" id="PF13532">
    <property type="entry name" value="2OG-FeII_Oxy_2"/>
    <property type="match status" value="1"/>
</dbReference>
<evidence type="ECO:0000256" key="8">
    <source>
        <dbReference type="ARBA" id="ARBA00023004"/>
    </source>
</evidence>
<feature type="domain" description="Fe2OG dioxygenase" evidence="16">
    <location>
        <begin position="215"/>
        <end position="320"/>
    </location>
</feature>
<keyword evidence="5" id="KW-0808">Transferase</keyword>
<dbReference type="PROSITE" id="PS50102">
    <property type="entry name" value="RRM"/>
    <property type="match status" value="1"/>
</dbReference>
<dbReference type="SUPFAM" id="SSF53335">
    <property type="entry name" value="S-adenosyl-L-methionine-dependent methyltransferases"/>
    <property type="match status" value="1"/>
</dbReference>
<dbReference type="InterPro" id="IPR029063">
    <property type="entry name" value="SAM-dependent_MTases_sf"/>
</dbReference>
<dbReference type="PANTHER" id="PTHR13069:SF21">
    <property type="entry name" value="ALKYLATED DNA REPAIR PROTEIN ALKB HOMOLOG 8"/>
    <property type="match status" value="1"/>
</dbReference>
<dbReference type="Gene3D" id="3.30.70.330">
    <property type="match status" value="1"/>
</dbReference>
<keyword evidence="4" id="KW-0489">Methyltransferase</keyword>
<dbReference type="InterPro" id="IPR051422">
    <property type="entry name" value="AlkB_tRNA_MeTrf/Diox"/>
</dbReference>
<dbReference type="InterPro" id="IPR012677">
    <property type="entry name" value="Nucleotide-bd_a/b_plait_sf"/>
</dbReference>
<dbReference type="SUPFAM" id="SSF51197">
    <property type="entry name" value="Clavaminate synthase-like"/>
    <property type="match status" value="1"/>
</dbReference>
<dbReference type="InterPro" id="IPR005123">
    <property type="entry name" value="Oxoglu/Fe-dep_dioxygenase_dom"/>
</dbReference>
<sequence>MDIRKRSNLKRWVVKKRTKFINILKAEHNIIASETPQTCIVWCNGGVGTGISKEEIVKYFSKFGVIKNIALIAKKSYCFIEYKDIRSAMCCFNAIQDEDIIEISRCLGENVAATPMFVLYSDKIPEVITYNTFLPVGCEIITDFVSSSEECNLLESIDYRNNEHWLPLKQRRVKHYGHEYVYSDNSAKKLDNEIPESCNYFWHRIQDLGYPLAYIPNQLTVNCYEPGQGIPPHIDTHSLFHHTIYILSLKSDIQMEFKLGSDHTYVHLPRRSLLILHDAARYAWNHGISSRSSDVYVINNLGYISVDRGTRVSFTFRHIRNNPCNCDFPLHCDSRITASDSAHLEDSAIEIETKFVKETYNNIAHHFSLTRYKPWPNVRDFVMSFPVGSLLLDVGCGNGKYFGSNKYIYEVGCELSVPLSEICKGNGYQVINADCLSLPFQDNMFDGVLCIAVIHHLSSLNRRQQAVREILRVLSEEGRALIYVWADQQEFVRNSSKPQSDRREVHKKTLPLKETNLAINSKVTLPIIANDGSNFLTKDVLVPWTHNKEKKTYLRYYHIFGEDELEKLVIDSGGIILQVYHDMGNWGVEMTKWR</sequence>
<comment type="catalytic activity">
    <reaction evidence="10">
        <text>5-(carboxymethyl)uridine(34) in tRNA + S-adenosyl-L-methionine = 5-(2-methoxy-2-oxoethyl)uridine(34) in tRNA + S-adenosyl-L-homocysteine</text>
        <dbReference type="Rhea" id="RHEA:43208"/>
        <dbReference type="Rhea" id="RHEA-COMP:10407"/>
        <dbReference type="Rhea" id="RHEA-COMP:10408"/>
        <dbReference type="ChEBI" id="CHEBI:57856"/>
        <dbReference type="ChEBI" id="CHEBI:59789"/>
        <dbReference type="ChEBI" id="CHEBI:74851"/>
        <dbReference type="ChEBI" id="CHEBI:74882"/>
        <dbReference type="EC" id="2.1.1.229"/>
    </reaction>
</comment>
<dbReference type="GO" id="GO:0030488">
    <property type="term" value="P:tRNA methylation"/>
    <property type="evidence" value="ECO:0007669"/>
    <property type="project" value="TreeGrafter"/>
</dbReference>
<dbReference type="GO" id="GO:0000049">
    <property type="term" value="F:tRNA binding"/>
    <property type="evidence" value="ECO:0007669"/>
    <property type="project" value="TreeGrafter"/>
</dbReference>
<reference evidence="17 18" key="1">
    <citation type="submission" date="2022-12" db="EMBL/GenBank/DDBJ databases">
        <title>Chromosome-level genome assembly of true bugs.</title>
        <authorList>
            <person name="Ma L."/>
            <person name="Li H."/>
        </authorList>
    </citation>
    <scope>NUCLEOTIDE SEQUENCE [LARGE SCALE GENOMIC DNA]</scope>
    <source>
        <strain evidence="17">Lab_2022b</strain>
    </source>
</reference>
<proteinExistence type="inferred from homology"/>
<dbReference type="Pfam" id="PF08241">
    <property type="entry name" value="Methyltransf_11"/>
    <property type="match status" value="1"/>
</dbReference>
<organism evidence="17 18">
    <name type="scientific">Rhynocoris fuscipes</name>
    <dbReference type="NCBI Taxonomy" id="488301"/>
    <lineage>
        <taxon>Eukaryota</taxon>
        <taxon>Metazoa</taxon>
        <taxon>Ecdysozoa</taxon>
        <taxon>Arthropoda</taxon>
        <taxon>Hexapoda</taxon>
        <taxon>Insecta</taxon>
        <taxon>Pterygota</taxon>
        <taxon>Neoptera</taxon>
        <taxon>Paraneoptera</taxon>
        <taxon>Hemiptera</taxon>
        <taxon>Heteroptera</taxon>
        <taxon>Panheteroptera</taxon>
        <taxon>Cimicomorpha</taxon>
        <taxon>Reduviidae</taxon>
        <taxon>Harpactorinae</taxon>
        <taxon>Harpactorini</taxon>
        <taxon>Rhynocoris</taxon>
    </lineage>
</organism>
<keyword evidence="9" id="KW-0511">Multifunctional enzyme</keyword>
<dbReference type="Gene3D" id="2.60.120.590">
    <property type="entry name" value="Alpha-ketoglutarate-dependent dioxygenase AlkB-like"/>
    <property type="match status" value="1"/>
</dbReference>
<dbReference type="AlphaFoldDB" id="A0AAW1CGU8"/>
<evidence type="ECO:0000256" key="13">
    <source>
        <dbReference type="ARBA" id="ARBA00049802"/>
    </source>
</evidence>
<evidence type="ECO:0000313" key="17">
    <source>
        <dbReference type="EMBL" id="KAK9497636.1"/>
    </source>
</evidence>
<dbReference type="PROSITE" id="PS51471">
    <property type="entry name" value="FE2OG_OXY"/>
    <property type="match status" value="1"/>
</dbReference>
<evidence type="ECO:0000256" key="6">
    <source>
        <dbReference type="ARBA" id="ARBA00022833"/>
    </source>
</evidence>
<keyword evidence="18" id="KW-1185">Reference proteome</keyword>
<evidence type="ECO:0000256" key="14">
    <source>
        <dbReference type="PROSITE-ProRule" id="PRU00176"/>
    </source>
</evidence>
<dbReference type="PANTHER" id="PTHR13069">
    <property type="entry name" value="ALKYLATED DNA REPAIR PROTEIN ALKB HOMOLOG 8"/>
    <property type="match status" value="1"/>
</dbReference>
<dbReference type="InterPro" id="IPR037151">
    <property type="entry name" value="AlkB-like_sf"/>
</dbReference>
<evidence type="ECO:0000256" key="2">
    <source>
        <dbReference type="ARBA" id="ARBA00007879"/>
    </source>
</evidence>
<comment type="cofactor">
    <cofactor evidence="1">
        <name>Fe(2+)</name>
        <dbReference type="ChEBI" id="CHEBI:29033"/>
    </cofactor>
</comment>
<gene>
    <name evidence="17" type="ORF">O3M35_004327</name>
</gene>
<accession>A0AAW1CGU8</accession>
<dbReference type="EMBL" id="JAPXFL010000014">
    <property type="protein sequence ID" value="KAK9497636.1"/>
    <property type="molecule type" value="Genomic_DNA"/>
</dbReference>
<evidence type="ECO:0000259" key="16">
    <source>
        <dbReference type="PROSITE" id="PS51471"/>
    </source>
</evidence>
<evidence type="ECO:0000256" key="5">
    <source>
        <dbReference type="ARBA" id="ARBA00022679"/>
    </source>
</evidence>
<dbReference type="CDD" id="cd02440">
    <property type="entry name" value="AdoMet_MTases"/>
    <property type="match status" value="1"/>
</dbReference>
<dbReference type="GO" id="GO:0008757">
    <property type="term" value="F:S-adenosylmethionine-dependent methyltransferase activity"/>
    <property type="evidence" value="ECO:0007669"/>
    <property type="project" value="InterPro"/>
</dbReference>
<dbReference type="GO" id="GO:0002098">
    <property type="term" value="P:tRNA wobble uridine modification"/>
    <property type="evidence" value="ECO:0007669"/>
    <property type="project" value="TreeGrafter"/>
</dbReference>
<evidence type="ECO:0000256" key="1">
    <source>
        <dbReference type="ARBA" id="ARBA00001954"/>
    </source>
</evidence>
<dbReference type="SUPFAM" id="SSF54928">
    <property type="entry name" value="RNA-binding domain, RBD"/>
    <property type="match status" value="1"/>
</dbReference>